<feature type="region of interest" description="Disordered" evidence="1">
    <location>
        <begin position="1"/>
        <end position="31"/>
    </location>
</feature>
<keyword evidence="3" id="KW-1185">Reference proteome</keyword>
<organism evidence="2 3">
    <name type="scientific">Psilocybe cf. subviscida</name>
    <dbReference type="NCBI Taxonomy" id="2480587"/>
    <lineage>
        <taxon>Eukaryota</taxon>
        <taxon>Fungi</taxon>
        <taxon>Dikarya</taxon>
        <taxon>Basidiomycota</taxon>
        <taxon>Agaricomycotina</taxon>
        <taxon>Agaricomycetes</taxon>
        <taxon>Agaricomycetidae</taxon>
        <taxon>Agaricales</taxon>
        <taxon>Agaricineae</taxon>
        <taxon>Strophariaceae</taxon>
        <taxon>Psilocybe</taxon>
    </lineage>
</organism>
<reference evidence="2 3" key="1">
    <citation type="journal article" date="2020" name="ISME J.">
        <title>Uncovering the hidden diversity of litter-decomposition mechanisms in mushroom-forming fungi.</title>
        <authorList>
            <person name="Floudas D."/>
            <person name="Bentzer J."/>
            <person name="Ahren D."/>
            <person name="Johansson T."/>
            <person name="Persson P."/>
            <person name="Tunlid A."/>
        </authorList>
    </citation>
    <scope>NUCLEOTIDE SEQUENCE [LARGE SCALE GENOMIC DNA]</scope>
    <source>
        <strain evidence="2 3">CBS 101986</strain>
    </source>
</reference>
<evidence type="ECO:0000313" key="2">
    <source>
        <dbReference type="EMBL" id="KAF5313233.1"/>
    </source>
</evidence>
<accession>A0A8H5AYG4</accession>
<dbReference type="EMBL" id="JAACJJ010000056">
    <property type="protein sequence ID" value="KAF5313233.1"/>
    <property type="molecule type" value="Genomic_DNA"/>
</dbReference>
<dbReference type="AlphaFoldDB" id="A0A8H5AYG4"/>
<evidence type="ECO:0000313" key="3">
    <source>
        <dbReference type="Proteomes" id="UP000567179"/>
    </source>
</evidence>
<evidence type="ECO:0000256" key="1">
    <source>
        <dbReference type="SAM" id="MobiDB-lite"/>
    </source>
</evidence>
<name>A0A8H5AYG4_9AGAR</name>
<gene>
    <name evidence="2" type="ORF">D9619_002337</name>
</gene>
<feature type="compositionally biased region" description="Basic and acidic residues" evidence="1">
    <location>
        <begin position="1"/>
        <end position="10"/>
    </location>
</feature>
<dbReference type="OrthoDB" id="2322499at2759"/>
<protein>
    <submittedName>
        <fullName evidence="2">Uncharacterized protein</fullName>
    </submittedName>
</protein>
<sequence>MEDSERKRTITDFPAKTPTVPDTQAPPEPGSSRISAEALIITAWNGYDALARLGRSRPRATKRVKTEMVDETLNVSKEAASTIPARSKRKGRLSFLPSLPLDILYEVGLSSPYQAPHVIMITDIQTPHAHRHFTPLTYDQTAPCRSPSPIDDFPNCPDDMSLPAWTSLLLDTYCQNCLSKNSSVDFVLRVRYCTHCAGSLLVPLSRYPKMYTMLEKAVAATHWNGNKQLLAVKKDVDVFLAKWKSRNELGDQLTEERAAVAERKTVGKETKQWHDNRAAERADELDHLKNERAADIQAKLTEMGYASELSFLLCFKHACVIDPLPKDVPDFYQHYHVNQPRPLTDRVGKNIEFDMVELMLRMREYIKENDRSVVVRERRKVMHRLYLNWRNRKATSDQYPAHYFMPGPVDVMEHYRFQGTLDMPSSVEIDEWTKIMQAKLRKYLPKFVRGWRKDCTNYFLEELEYEPTIVDTLGWHMSGNFHGSPMPMKHEQLELATVVFRCKDGLMHGLVDGLRAKDEGCAERLYGMWVRSGLFEPAPLLWYPAFLTHAV</sequence>
<comment type="caution">
    <text evidence="2">The sequence shown here is derived from an EMBL/GenBank/DDBJ whole genome shotgun (WGS) entry which is preliminary data.</text>
</comment>
<dbReference type="Proteomes" id="UP000567179">
    <property type="component" value="Unassembled WGS sequence"/>
</dbReference>
<proteinExistence type="predicted"/>